<comment type="caution">
    <text evidence="11">The sequence shown here is derived from an EMBL/GenBank/DDBJ whole genome shotgun (WGS) entry which is preliminary data.</text>
</comment>
<dbReference type="Pfam" id="PF04290">
    <property type="entry name" value="DctQ"/>
    <property type="match status" value="1"/>
</dbReference>
<evidence type="ECO:0000256" key="3">
    <source>
        <dbReference type="ARBA" id="ARBA00022475"/>
    </source>
</evidence>
<keyword evidence="5 9" id="KW-0812">Transmembrane</keyword>
<evidence type="ECO:0000256" key="8">
    <source>
        <dbReference type="ARBA" id="ARBA00038436"/>
    </source>
</evidence>
<keyword evidence="2 9" id="KW-0813">Transport</keyword>
<reference evidence="11 12" key="1">
    <citation type="submission" date="2019-03" db="EMBL/GenBank/DDBJ databases">
        <title>Genomic Encyclopedia of Archaeal and Bacterial Type Strains, Phase II (KMG-II): from individual species to whole genera.</title>
        <authorList>
            <person name="Goeker M."/>
        </authorList>
    </citation>
    <scope>NUCLEOTIDE SEQUENCE [LARGE SCALE GENOMIC DNA]</scope>
    <source>
        <strain evidence="11 12">DSM 27697</strain>
    </source>
</reference>
<dbReference type="PANTHER" id="PTHR35011">
    <property type="entry name" value="2,3-DIKETO-L-GULONATE TRAP TRANSPORTER SMALL PERMEASE PROTEIN YIAM"/>
    <property type="match status" value="1"/>
</dbReference>
<feature type="transmembrane region" description="Helical" evidence="9">
    <location>
        <begin position="149"/>
        <end position="171"/>
    </location>
</feature>
<organism evidence="11 12">
    <name type="scientific">Marinobacterium mangrovicola</name>
    <dbReference type="NCBI Taxonomy" id="1476959"/>
    <lineage>
        <taxon>Bacteria</taxon>
        <taxon>Pseudomonadati</taxon>
        <taxon>Pseudomonadota</taxon>
        <taxon>Gammaproteobacteria</taxon>
        <taxon>Oceanospirillales</taxon>
        <taxon>Oceanospirillaceae</taxon>
        <taxon>Marinobacterium</taxon>
    </lineage>
</organism>
<feature type="transmembrane region" description="Helical" evidence="9">
    <location>
        <begin position="21"/>
        <end position="41"/>
    </location>
</feature>
<keyword evidence="3" id="KW-1003">Cell membrane</keyword>
<dbReference type="GO" id="GO:0005886">
    <property type="term" value="C:plasma membrane"/>
    <property type="evidence" value="ECO:0007669"/>
    <property type="project" value="UniProtKB-SubCell"/>
</dbReference>
<evidence type="ECO:0000256" key="4">
    <source>
        <dbReference type="ARBA" id="ARBA00022519"/>
    </source>
</evidence>
<evidence type="ECO:0000313" key="11">
    <source>
        <dbReference type="EMBL" id="TCK09319.1"/>
    </source>
</evidence>
<feature type="domain" description="Tripartite ATP-independent periplasmic transporters DctQ component" evidence="10">
    <location>
        <begin position="65"/>
        <end position="173"/>
    </location>
</feature>
<feature type="transmembrane region" description="Helical" evidence="9">
    <location>
        <begin position="66"/>
        <end position="84"/>
    </location>
</feature>
<accession>A0A4R1GSU8</accession>
<keyword evidence="7 9" id="KW-0472">Membrane</keyword>
<keyword evidence="12" id="KW-1185">Reference proteome</keyword>
<comment type="subcellular location">
    <subcellularLocation>
        <location evidence="1 9">Cell inner membrane</location>
        <topology evidence="1 9">Multi-pass membrane protein</topology>
    </subcellularLocation>
</comment>
<evidence type="ECO:0000256" key="7">
    <source>
        <dbReference type="ARBA" id="ARBA00023136"/>
    </source>
</evidence>
<evidence type="ECO:0000313" key="12">
    <source>
        <dbReference type="Proteomes" id="UP000294546"/>
    </source>
</evidence>
<name>A0A4R1GSU8_9GAMM</name>
<sequence length="192" mass="21211">MLSFTRKIRDICSLPAYISGWLIFPLIIIICVGVLGAKFGINQLFEWDNEIFLLGDALTLNSLLDFQWYIFALVVLFGGVCSYIDNQHVKVDLFSNGFSLKKKAVVGLLGDLFFLTPFLLIIVFYGSKFAYTSFLSGEGSTYGGLQDRWVIKACLPLSASIFMIAVLTRVIDGFFVLFGKPNGSVGGVSNDD</sequence>
<evidence type="ECO:0000256" key="9">
    <source>
        <dbReference type="RuleBase" id="RU369079"/>
    </source>
</evidence>
<dbReference type="Proteomes" id="UP000294546">
    <property type="component" value="Unassembled WGS sequence"/>
</dbReference>
<feature type="transmembrane region" description="Helical" evidence="9">
    <location>
        <begin position="105"/>
        <end position="126"/>
    </location>
</feature>
<comment type="subunit">
    <text evidence="9">The complex comprises the extracytoplasmic solute receptor protein and the two transmembrane proteins.</text>
</comment>
<keyword evidence="6 9" id="KW-1133">Transmembrane helix</keyword>
<comment type="similarity">
    <text evidence="8 9">Belongs to the TRAP transporter small permease family.</text>
</comment>
<dbReference type="InterPro" id="IPR007387">
    <property type="entry name" value="TRAP_DctQ"/>
</dbReference>
<comment type="function">
    <text evidence="9">Part of the tripartite ATP-independent periplasmic (TRAP) transport system.</text>
</comment>
<dbReference type="OrthoDB" id="9795655at2"/>
<evidence type="ECO:0000256" key="6">
    <source>
        <dbReference type="ARBA" id="ARBA00022989"/>
    </source>
</evidence>
<evidence type="ECO:0000256" key="5">
    <source>
        <dbReference type="ARBA" id="ARBA00022692"/>
    </source>
</evidence>
<dbReference type="EMBL" id="SMFU01000007">
    <property type="protein sequence ID" value="TCK09319.1"/>
    <property type="molecule type" value="Genomic_DNA"/>
</dbReference>
<dbReference type="InterPro" id="IPR055348">
    <property type="entry name" value="DctQ"/>
</dbReference>
<gene>
    <name evidence="11" type="ORF">CLV83_1425</name>
</gene>
<dbReference type="RefSeq" id="WP_132289433.1">
    <property type="nucleotide sequence ID" value="NZ_SMFU01000007.1"/>
</dbReference>
<proteinExistence type="inferred from homology"/>
<keyword evidence="4 9" id="KW-0997">Cell inner membrane</keyword>
<evidence type="ECO:0000259" key="10">
    <source>
        <dbReference type="Pfam" id="PF04290"/>
    </source>
</evidence>
<dbReference type="AlphaFoldDB" id="A0A4R1GSU8"/>
<dbReference type="GO" id="GO:0022857">
    <property type="term" value="F:transmembrane transporter activity"/>
    <property type="evidence" value="ECO:0007669"/>
    <property type="project" value="UniProtKB-UniRule"/>
</dbReference>
<evidence type="ECO:0000256" key="2">
    <source>
        <dbReference type="ARBA" id="ARBA00022448"/>
    </source>
</evidence>
<dbReference type="PANTHER" id="PTHR35011:SF4">
    <property type="entry name" value="SLL1102 PROTEIN"/>
    <property type="match status" value="1"/>
</dbReference>
<protein>
    <recommendedName>
        <fullName evidence="9">TRAP transporter small permease protein</fullName>
    </recommendedName>
</protein>
<evidence type="ECO:0000256" key="1">
    <source>
        <dbReference type="ARBA" id="ARBA00004429"/>
    </source>
</evidence>